<name>A0A1V4HXW9_NITVU</name>
<proteinExistence type="predicted"/>
<keyword evidence="4" id="KW-1185">Reference proteome</keyword>
<keyword evidence="2" id="KW-1133">Transmembrane helix</keyword>
<feature type="compositionally biased region" description="Low complexity" evidence="1">
    <location>
        <begin position="258"/>
        <end position="282"/>
    </location>
</feature>
<dbReference type="AlphaFoldDB" id="A0A1V4HXW9"/>
<evidence type="ECO:0000256" key="2">
    <source>
        <dbReference type="SAM" id="Phobius"/>
    </source>
</evidence>
<dbReference type="Proteomes" id="UP000189940">
    <property type="component" value="Unassembled WGS sequence"/>
</dbReference>
<feature type="region of interest" description="Disordered" evidence="1">
    <location>
        <begin position="215"/>
        <end position="316"/>
    </location>
</feature>
<protein>
    <submittedName>
        <fullName evidence="3">Uncharacterized protein</fullName>
    </submittedName>
</protein>
<feature type="compositionally biased region" description="Pro residues" evidence="1">
    <location>
        <begin position="291"/>
        <end position="316"/>
    </location>
</feature>
<evidence type="ECO:0000256" key="1">
    <source>
        <dbReference type="SAM" id="MobiDB-lite"/>
    </source>
</evidence>
<feature type="transmembrane region" description="Helical" evidence="2">
    <location>
        <begin position="45"/>
        <end position="66"/>
    </location>
</feature>
<reference evidence="3 4" key="1">
    <citation type="submission" date="2017-02" db="EMBL/GenBank/DDBJ databases">
        <title>Genome sequence of the nitrite-oxidizing bacterium Nitrobacter vulgaris strain Ab1.</title>
        <authorList>
            <person name="Mellbye B.L."/>
            <person name="Davis E.W."/>
            <person name="Spieck E."/>
            <person name="Chang J.H."/>
            <person name="Bottomley P.J."/>
            <person name="Sayavedra-Soto L.A."/>
        </authorList>
    </citation>
    <scope>NUCLEOTIDE SEQUENCE [LARGE SCALE GENOMIC DNA]</scope>
    <source>
        <strain evidence="3 4">Ab1</strain>
    </source>
</reference>
<feature type="transmembrane region" description="Helical" evidence="2">
    <location>
        <begin position="20"/>
        <end position="38"/>
    </location>
</feature>
<gene>
    <name evidence="3" type="ORF">B2M20_09710</name>
</gene>
<dbReference type="RefSeq" id="WP_079446838.1">
    <property type="nucleotide sequence ID" value="NZ_MWPQ01000040.1"/>
</dbReference>
<keyword evidence="2" id="KW-0812">Transmembrane</keyword>
<organism evidence="3 4">
    <name type="scientific">Nitrobacter vulgaris</name>
    <dbReference type="NCBI Taxonomy" id="29421"/>
    <lineage>
        <taxon>Bacteria</taxon>
        <taxon>Pseudomonadati</taxon>
        <taxon>Pseudomonadota</taxon>
        <taxon>Alphaproteobacteria</taxon>
        <taxon>Hyphomicrobiales</taxon>
        <taxon>Nitrobacteraceae</taxon>
        <taxon>Nitrobacter</taxon>
    </lineage>
</organism>
<comment type="caution">
    <text evidence="3">The sequence shown here is derived from an EMBL/GenBank/DDBJ whole genome shotgun (WGS) entry which is preliminary data.</text>
</comment>
<accession>A0A1V4HXW9</accession>
<sequence>MNWAWVTSLDQFWRSPAFPMWLTLAGAVFFAFILFLTLIRAEKSVANGVLAIITLLAIGVTAAITLRGFESDGGRILDPKNRGAPMNVAMPALFCIDGLAGELIESACEKALFGMPDTAAAAVSYVASEISRLRSFGDVAAANSAMSPELEALRRAIERDRYGLVAHVLVARDHCQPSECPAFQSLTDHSRIAANMEEQLYEKMVMRHASSWNAPAAATQAAEPDPPATPTLASEPTGKPTTIDYPTAASIPPINIMTPEPATGTAAAPPASSSAAAQATPKPRQPHPAAKKPPAPKPHAAPPVSLTPPAAPSAQN</sequence>
<evidence type="ECO:0000313" key="4">
    <source>
        <dbReference type="Proteomes" id="UP000189940"/>
    </source>
</evidence>
<dbReference type="STRING" id="29421.B2M20_09710"/>
<dbReference type="OrthoDB" id="8264807at2"/>
<dbReference type="EMBL" id="MWPQ01000040">
    <property type="protein sequence ID" value="OPH82806.1"/>
    <property type="molecule type" value="Genomic_DNA"/>
</dbReference>
<keyword evidence="2" id="KW-0472">Membrane</keyword>
<evidence type="ECO:0000313" key="3">
    <source>
        <dbReference type="EMBL" id="OPH82806.1"/>
    </source>
</evidence>